<keyword evidence="12" id="KW-1185">Reference proteome</keyword>
<dbReference type="FunFam" id="1.10.135.10:FF:000003">
    <property type="entry name" value="Three-domain arginine kinase"/>
    <property type="match status" value="1"/>
</dbReference>
<dbReference type="PANTHER" id="PTHR11547:SF38">
    <property type="entry name" value="ARGININE KINASE 1-RELATED"/>
    <property type="match status" value="1"/>
</dbReference>
<comment type="caution">
    <text evidence="7">Lacks conserved residue(s) required for the propagation of feature annotation.</text>
</comment>
<keyword evidence="2 7" id="KW-0808">Transferase</keyword>
<evidence type="ECO:0000313" key="12">
    <source>
        <dbReference type="Proteomes" id="UP001295684"/>
    </source>
</evidence>
<dbReference type="PANTHER" id="PTHR11547">
    <property type="entry name" value="ARGININE OR CREATINE KINASE"/>
    <property type="match status" value="1"/>
</dbReference>
<evidence type="ECO:0000259" key="10">
    <source>
        <dbReference type="PROSITE" id="PS51510"/>
    </source>
</evidence>
<evidence type="ECO:0000256" key="3">
    <source>
        <dbReference type="ARBA" id="ARBA00022741"/>
    </source>
</evidence>
<dbReference type="Pfam" id="PF00217">
    <property type="entry name" value="ATP-gua_Ptrans"/>
    <property type="match status" value="1"/>
</dbReference>
<evidence type="ECO:0000256" key="5">
    <source>
        <dbReference type="ARBA" id="ARBA00022840"/>
    </source>
</evidence>
<keyword evidence="5 7" id="KW-0067">ATP-binding</keyword>
<proteinExistence type="inferred from homology"/>
<evidence type="ECO:0000256" key="1">
    <source>
        <dbReference type="ARBA" id="ARBA00006798"/>
    </source>
</evidence>
<dbReference type="Proteomes" id="UP001295684">
    <property type="component" value="Unassembled WGS sequence"/>
</dbReference>
<evidence type="ECO:0008006" key="13">
    <source>
        <dbReference type="Google" id="ProtNLM"/>
    </source>
</evidence>
<feature type="compositionally biased region" description="Basic and acidic residues" evidence="8">
    <location>
        <begin position="453"/>
        <end position="489"/>
    </location>
</feature>
<evidence type="ECO:0000256" key="7">
    <source>
        <dbReference type="PROSITE-ProRule" id="PRU00843"/>
    </source>
</evidence>
<dbReference type="GO" id="GO:0004111">
    <property type="term" value="F:creatine kinase activity"/>
    <property type="evidence" value="ECO:0007669"/>
    <property type="project" value="InterPro"/>
</dbReference>
<protein>
    <recommendedName>
        <fullName evidence="13">Arginine kinase</fullName>
    </recommendedName>
</protein>
<feature type="compositionally biased region" description="Acidic residues" evidence="8">
    <location>
        <begin position="508"/>
        <end position="518"/>
    </location>
</feature>
<feature type="domain" description="Phosphagen kinase C-terminal" evidence="10">
    <location>
        <begin position="184"/>
        <end position="346"/>
    </location>
</feature>
<keyword evidence="4 7" id="KW-0418">Kinase</keyword>
<dbReference type="CDD" id="cd22961">
    <property type="entry name" value="DD_TEX55-like"/>
    <property type="match status" value="1"/>
</dbReference>
<comment type="similarity">
    <text evidence="1 6">Belongs to the ATP:guanido phosphotransferase family.</text>
</comment>
<evidence type="ECO:0000256" key="2">
    <source>
        <dbReference type="ARBA" id="ARBA00022679"/>
    </source>
</evidence>
<keyword evidence="3 7" id="KW-0547">Nucleotide-binding</keyword>
<dbReference type="Pfam" id="PF02807">
    <property type="entry name" value="ATP-gua_PtransN"/>
    <property type="match status" value="1"/>
</dbReference>
<evidence type="ECO:0000313" key="11">
    <source>
        <dbReference type="EMBL" id="CAI2364299.1"/>
    </source>
</evidence>
<dbReference type="PROSITE" id="PS51509">
    <property type="entry name" value="PHOSPHAGEN_KINASE_N"/>
    <property type="match status" value="1"/>
</dbReference>
<evidence type="ECO:0000256" key="6">
    <source>
        <dbReference type="PROSITE-ProRule" id="PRU00842"/>
    </source>
</evidence>
<gene>
    <name evidence="11" type="ORF">ECRASSUSDP1_LOCUS5642</name>
</gene>
<feature type="binding site" evidence="7">
    <location>
        <begin position="187"/>
        <end position="191"/>
    </location>
    <ligand>
        <name>ATP</name>
        <dbReference type="ChEBI" id="CHEBI:30616"/>
    </ligand>
</feature>
<dbReference type="Gene3D" id="3.30.590.10">
    <property type="entry name" value="Glutamine synthetase/guanido kinase, catalytic domain"/>
    <property type="match status" value="1"/>
</dbReference>
<evidence type="ECO:0000256" key="8">
    <source>
        <dbReference type="SAM" id="MobiDB-lite"/>
    </source>
</evidence>
<dbReference type="Gene3D" id="1.10.135.10">
    <property type="entry name" value="ATP:guanido phosphotransferase, N-terminal domain"/>
    <property type="match status" value="1"/>
</dbReference>
<dbReference type="SUPFAM" id="SSF48034">
    <property type="entry name" value="Guanido kinase N-terminal domain"/>
    <property type="match status" value="1"/>
</dbReference>
<dbReference type="SUPFAM" id="SSF55931">
    <property type="entry name" value="Glutamine synthetase/guanido kinase"/>
    <property type="match status" value="1"/>
</dbReference>
<dbReference type="PROSITE" id="PS51510">
    <property type="entry name" value="PHOSPHAGEN_KINASE_C"/>
    <property type="match status" value="1"/>
</dbReference>
<sequence length="553" mass="62774">MNSGGKKLNLAQAKANVYVKKHKLVEVVSEMINNLIHVKDEKPIAYMIKYLANYLTEKERKKSGIYIEGHLPQKIPLMSYPKFGDECTHLLSKYLRRDMWSGMTKKKTKLGGKIQMCVQSGVCDEEEDVGIYATDEEAYKVFDDIFTPIIQDLHPEYDPEENLRNKFDLNSVQDITLSPKIKNKLSFIRVSARRNFKDYPFTPMMSTQIKLQVEKKIVETLGEVYGHYHQLAKVDEETTNWLNYVGIDISKQTSHSNAGINEDWPNGRGVFIDDNKAFVILVNFEDHVQVFTIGEDGDFSKSLTTLIKILSKFEEMGYAKHSTLGFLTASPKNLGTTLDLGVRIRLNTAQSEDHIEFYKKENWCSIKQAPYSDTEYDISFCETLAKNLTEHYAIDKFCECLFLLTEGDNWEEEEDEAQTEPFTDSEAVQNPQGINSSNDDKISDNKNQNNPSIKEENIIGKNSNDDKSKSKEKNSIHGTSTKDKVKDSTKSSTKRPRVLPKEESKYDDSEDSSEDDSGNDSKAGHQANKGEAATGDEDGDQNQNDNAQKKSND</sequence>
<name>A0AAD1UCH9_EUPCR</name>
<dbReference type="InterPro" id="IPR022414">
    <property type="entry name" value="ATP-guanido_PTrfase_cat"/>
</dbReference>
<evidence type="ECO:0000259" key="9">
    <source>
        <dbReference type="PROSITE" id="PS51509"/>
    </source>
</evidence>
<evidence type="ECO:0000256" key="4">
    <source>
        <dbReference type="ARBA" id="ARBA00022777"/>
    </source>
</evidence>
<organism evidence="11 12">
    <name type="scientific">Euplotes crassus</name>
    <dbReference type="NCBI Taxonomy" id="5936"/>
    <lineage>
        <taxon>Eukaryota</taxon>
        <taxon>Sar</taxon>
        <taxon>Alveolata</taxon>
        <taxon>Ciliophora</taxon>
        <taxon>Intramacronucleata</taxon>
        <taxon>Spirotrichea</taxon>
        <taxon>Hypotrichia</taxon>
        <taxon>Euplotida</taxon>
        <taxon>Euplotidae</taxon>
        <taxon>Moneuplotes</taxon>
    </lineage>
</organism>
<dbReference type="InterPro" id="IPR014746">
    <property type="entry name" value="Gln_synth/guanido_kin_cat_dom"/>
</dbReference>
<feature type="domain" description="Phosphagen kinase N-terminal" evidence="9">
    <location>
        <begin position="72"/>
        <end position="155"/>
    </location>
</feature>
<comment type="caution">
    <text evidence="11">The sequence shown here is derived from an EMBL/GenBank/DDBJ whole genome shotgun (WGS) entry which is preliminary data.</text>
</comment>
<feature type="compositionally biased region" description="Polar residues" evidence="8">
    <location>
        <begin position="426"/>
        <end position="437"/>
    </location>
</feature>
<dbReference type="GO" id="GO:0005524">
    <property type="term" value="F:ATP binding"/>
    <property type="evidence" value="ECO:0007669"/>
    <property type="project" value="UniProtKB-UniRule"/>
</dbReference>
<reference evidence="11" key="1">
    <citation type="submission" date="2023-07" db="EMBL/GenBank/DDBJ databases">
        <authorList>
            <consortium name="AG Swart"/>
            <person name="Singh M."/>
            <person name="Singh A."/>
            <person name="Seah K."/>
            <person name="Emmerich C."/>
        </authorList>
    </citation>
    <scope>NUCLEOTIDE SEQUENCE</scope>
    <source>
        <strain evidence="11">DP1</strain>
    </source>
</reference>
<feature type="binding site" evidence="7">
    <location>
        <begin position="339"/>
        <end position="343"/>
    </location>
    <ligand>
        <name>ATP</name>
        <dbReference type="ChEBI" id="CHEBI:30616"/>
    </ligand>
</feature>
<dbReference type="GO" id="GO:0005615">
    <property type="term" value="C:extracellular space"/>
    <property type="evidence" value="ECO:0007669"/>
    <property type="project" value="TreeGrafter"/>
</dbReference>
<feature type="region of interest" description="Disordered" evidence="8">
    <location>
        <begin position="411"/>
        <end position="553"/>
    </location>
</feature>
<accession>A0AAD1UCH9</accession>
<dbReference type="EMBL" id="CAMPGE010005445">
    <property type="protein sequence ID" value="CAI2364299.1"/>
    <property type="molecule type" value="Genomic_DNA"/>
</dbReference>
<dbReference type="SUPFAM" id="SSF47391">
    <property type="entry name" value="Dimerization-anchoring domain of cAMP-dependent PK regulatory subunit"/>
    <property type="match status" value="1"/>
</dbReference>
<dbReference type="GO" id="GO:0046314">
    <property type="term" value="P:phosphocreatine biosynthetic process"/>
    <property type="evidence" value="ECO:0007669"/>
    <property type="project" value="InterPro"/>
</dbReference>
<dbReference type="InterPro" id="IPR000749">
    <property type="entry name" value="ATP-guanido_PTrfase"/>
</dbReference>
<dbReference type="InterPro" id="IPR036802">
    <property type="entry name" value="ATP-guanido_PTrfase_N_sf"/>
</dbReference>
<dbReference type="InterPro" id="IPR022413">
    <property type="entry name" value="ATP-guanido_PTrfase_N"/>
</dbReference>
<dbReference type="AlphaFoldDB" id="A0AAD1UCH9"/>